<dbReference type="GO" id="GO:0005524">
    <property type="term" value="F:ATP binding"/>
    <property type="evidence" value="ECO:0007669"/>
    <property type="project" value="UniProtKB-UniRule"/>
</dbReference>
<evidence type="ECO:0000256" key="8">
    <source>
        <dbReference type="ARBA" id="ARBA00022679"/>
    </source>
</evidence>
<dbReference type="InterPro" id="IPR043129">
    <property type="entry name" value="ATPase_NBD"/>
</dbReference>
<dbReference type="UniPathway" id="UPA00241">
    <property type="reaction ID" value="UER00352"/>
</dbReference>
<evidence type="ECO:0000256" key="2">
    <source>
        <dbReference type="ARBA" id="ARBA00001958"/>
    </source>
</evidence>
<dbReference type="RefSeq" id="WP_169276327.1">
    <property type="nucleotide sequence ID" value="NZ_JAAIIH010000020.1"/>
</dbReference>
<comment type="cofactor">
    <cofactor evidence="16">
        <name>NH4(+)</name>
        <dbReference type="ChEBI" id="CHEBI:28938"/>
    </cofactor>
    <cofactor evidence="16">
        <name>K(+)</name>
        <dbReference type="ChEBI" id="CHEBI:29103"/>
    </cofactor>
    <text evidence="16">A monovalent cation. Ammonium or potassium.</text>
</comment>
<reference evidence="17 18" key="1">
    <citation type="submission" date="2020-02" db="EMBL/GenBank/DDBJ databases">
        <title>Characterization of phylogenetic diversity of novel bifidobacterial species isolated in Czech ZOOs.</title>
        <authorList>
            <person name="Lugli G.A."/>
            <person name="Vera N.B."/>
            <person name="Ventura M."/>
        </authorList>
    </citation>
    <scope>NUCLEOTIDE SEQUENCE [LARGE SCALE GENOMIC DNA]</scope>
    <source>
        <strain evidence="17 18">DSM 109958</strain>
    </source>
</reference>
<evidence type="ECO:0000256" key="15">
    <source>
        <dbReference type="ARBA" id="ARBA00040883"/>
    </source>
</evidence>
<comment type="caution">
    <text evidence="16">Lacks conserved residue(s) required for the propagation of feature annotation.</text>
</comment>
<evidence type="ECO:0000256" key="1">
    <source>
        <dbReference type="ARBA" id="ARBA00001206"/>
    </source>
</evidence>
<dbReference type="SUPFAM" id="SSF53067">
    <property type="entry name" value="Actin-like ATPase domain"/>
    <property type="match status" value="2"/>
</dbReference>
<protein>
    <recommendedName>
        <fullName evidence="15 16">Type III pantothenate kinase</fullName>
        <ecNumber evidence="6 16">2.7.1.33</ecNumber>
    </recommendedName>
    <alternativeName>
        <fullName evidence="16">PanK-III</fullName>
    </alternativeName>
    <alternativeName>
        <fullName evidence="16">Pantothenic acid kinase</fullName>
    </alternativeName>
</protein>
<feature type="active site" description="Proton acceptor" evidence="16">
    <location>
        <position position="109"/>
    </location>
</feature>
<feature type="binding site" evidence="16">
    <location>
        <position position="129"/>
    </location>
    <ligand>
        <name>K(+)</name>
        <dbReference type="ChEBI" id="CHEBI:29103"/>
    </ligand>
</feature>
<feature type="binding site" evidence="16">
    <location>
        <position position="184"/>
    </location>
    <ligand>
        <name>substrate</name>
    </ligand>
</feature>
<accession>A0A7Y0F3B5</accession>
<comment type="catalytic activity">
    <reaction evidence="1 16">
        <text>(R)-pantothenate + ATP = (R)-4'-phosphopantothenate + ADP + H(+)</text>
        <dbReference type="Rhea" id="RHEA:16373"/>
        <dbReference type="ChEBI" id="CHEBI:10986"/>
        <dbReference type="ChEBI" id="CHEBI:15378"/>
        <dbReference type="ChEBI" id="CHEBI:29032"/>
        <dbReference type="ChEBI" id="CHEBI:30616"/>
        <dbReference type="ChEBI" id="CHEBI:456216"/>
        <dbReference type="EC" id="2.7.1.33"/>
    </reaction>
</comment>
<keyword evidence="10 16" id="KW-0418">Kinase</keyword>
<dbReference type="CDD" id="cd24015">
    <property type="entry name" value="ASKHA_NBD_PanK-III"/>
    <property type="match status" value="1"/>
</dbReference>
<evidence type="ECO:0000256" key="10">
    <source>
        <dbReference type="ARBA" id="ARBA00022777"/>
    </source>
</evidence>
<evidence type="ECO:0000256" key="7">
    <source>
        <dbReference type="ARBA" id="ARBA00022490"/>
    </source>
</evidence>
<keyword evidence="11 16" id="KW-0067">ATP-binding</keyword>
<organism evidence="17 18">
    <name type="scientific">Bifidobacterium moraviense</name>
    <dbReference type="NCBI Taxonomy" id="2675323"/>
    <lineage>
        <taxon>Bacteria</taxon>
        <taxon>Bacillati</taxon>
        <taxon>Actinomycetota</taxon>
        <taxon>Actinomycetes</taxon>
        <taxon>Bifidobacteriales</taxon>
        <taxon>Bifidobacteriaceae</taxon>
        <taxon>Bifidobacterium</taxon>
    </lineage>
</organism>
<dbReference type="EMBL" id="JAAIIH010000020">
    <property type="protein sequence ID" value="NMN01248.1"/>
    <property type="molecule type" value="Genomic_DNA"/>
</dbReference>
<dbReference type="AlphaFoldDB" id="A0A7Y0F3B5"/>
<evidence type="ECO:0000313" key="17">
    <source>
        <dbReference type="EMBL" id="NMN01248.1"/>
    </source>
</evidence>
<dbReference type="GO" id="GO:0015937">
    <property type="term" value="P:coenzyme A biosynthetic process"/>
    <property type="evidence" value="ECO:0007669"/>
    <property type="project" value="UniProtKB-UniRule"/>
</dbReference>
<comment type="subcellular location">
    <subcellularLocation>
        <location evidence="3 16">Cytoplasm</location>
    </subcellularLocation>
</comment>
<evidence type="ECO:0000256" key="11">
    <source>
        <dbReference type="ARBA" id="ARBA00022840"/>
    </source>
</evidence>
<evidence type="ECO:0000256" key="3">
    <source>
        <dbReference type="ARBA" id="ARBA00004496"/>
    </source>
</evidence>
<dbReference type="HAMAP" id="MF_01274">
    <property type="entry name" value="Pantothen_kinase_3"/>
    <property type="match status" value="1"/>
</dbReference>
<dbReference type="GO" id="GO:0005737">
    <property type="term" value="C:cytoplasm"/>
    <property type="evidence" value="ECO:0007669"/>
    <property type="project" value="UniProtKB-SubCell"/>
</dbReference>
<evidence type="ECO:0000256" key="16">
    <source>
        <dbReference type="HAMAP-Rule" id="MF_01274"/>
    </source>
</evidence>
<comment type="pathway">
    <text evidence="4 16">Cofactor biosynthesis; coenzyme A biosynthesis; CoA from (R)-pantothenate: step 1/5.</text>
</comment>
<evidence type="ECO:0000256" key="5">
    <source>
        <dbReference type="ARBA" id="ARBA00011738"/>
    </source>
</evidence>
<comment type="caution">
    <text evidence="17">The sequence shown here is derived from an EMBL/GenBank/DDBJ whole genome shotgun (WGS) entry which is preliminary data.</text>
</comment>
<keyword evidence="9 16" id="KW-0547">Nucleotide-binding</keyword>
<keyword evidence="16" id="KW-0479">Metal-binding</keyword>
<keyword evidence="18" id="KW-1185">Reference proteome</keyword>
<dbReference type="Pfam" id="PF03309">
    <property type="entry name" value="Pan_kinase"/>
    <property type="match status" value="1"/>
</dbReference>
<feature type="binding site" evidence="16">
    <location>
        <begin position="6"/>
        <end position="13"/>
    </location>
    <ligand>
        <name>ATP</name>
        <dbReference type="ChEBI" id="CHEBI:30616"/>
    </ligand>
</feature>
<evidence type="ECO:0000256" key="9">
    <source>
        <dbReference type="ARBA" id="ARBA00022741"/>
    </source>
</evidence>
<evidence type="ECO:0000256" key="13">
    <source>
        <dbReference type="ARBA" id="ARBA00022993"/>
    </source>
</evidence>
<evidence type="ECO:0000256" key="12">
    <source>
        <dbReference type="ARBA" id="ARBA00022958"/>
    </source>
</evidence>
<proteinExistence type="inferred from homology"/>
<evidence type="ECO:0000256" key="6">
    <source>
        <dbReference type="ARBA" id="ARBA00012102"/>
    </source>
</evidence>
<dbReference type="EC" id="2.7.1.33" evidence="6 16"/>
<dbReference type="PANTHER" id="PTHR34265">
    <property type="entry name" value="TYPE III PANTOTHENATE KINASE"/>
    <property type="match status" value="1"/>
</dbReference>
<dbReference type="PANTHER" id="PTHR34265:SF1">
    <property type="entry name" value="TYPE III PANTOTHENATE KINASE"/>
    <property type="match status" value="1"/>
</dbReference>
<dbReference type="Proteomes" id="UP000588277">
    <property type="component" value="Unassembled WGS sequence"/>
</dbReference>
<dbReference type="NCBIfam" id="NF009855">
    <property type="entry name" value="PRK13321.1"/>
    <property type="match status" value="1"/>
</dbReference>
<evidence type="ECO:0000256" key="4">
    <source>
        <dbReference type="ARBA" id="ARBA00005225"/>
    </source>
</evidence>
<comment type="subunit">
    <text evidence="5 16">Homodimer.</text>
</comment>
<keyword evidence="8 16" id="KW-0808">Transferase</keyword>
<comment type="function">
    <text evidence="16">Catalyzes the phosphorylation of pantothenate (Pan), the first step in CoA biosynthesis.</text>
</comment>
<dbReference type="GO" id="GO:0046872">
    <property type="term" value="F:metal ion binding"/>
    <property type="evidence" value="ECO:0007669"/>
    <property type="project" value="UniProtKB-KW"/>
</dbReference>
<comment type="similarity">
    <text evidence="14 16">Belongs to the type III pantothenate kinase family.</text>
</comment>
<name>A0A7Y0F3B5_9BIFI</name>
<dbReference type="InterPro" id="IPR004619">
    <property type="entry name" value="Type_III_PanK"/>
</dbReference>
<keyword evidence="13 16" id="KW-0173">Coenzyme A biosynthesis</keyword>
<dbReference type="NCBIfam" id="TIGR00671">
    <property type="entry name" value="baf"/>
    <property type="match status" value="1"/>
</dbReference>
<feature type="binding site" evidence="16">
    <location>
        <begin position="107"/>
        <end position="110"/>
    </location>
    <ligand>
        <name>substrate</name>
    </ligand>
</feature>
<gene>
    <name evidence="16" type="primary">coaX</name>
    <name evidence="17" type="ORF">G1C96_1834</name>
</gene>
<keyword evidence="7 16" id="KW-0963">Cytoplasm</keyword>
<dbReference type="GO" id="GO:0004594">
    <property type="term" value="F:pantothenate kinase activity"/>
    <property type="evidence" value="ECO:0007669"/>
    <property type="project" value="UniProtKB-UniRule"/>
</dbReference>
<evidence type="ECO:0000256" key="14">
    <source>
        <dbReference type="ARBA" id="ARBA00038036"/>
    </source>
</evidence>
<sequence length="254" mass="26858">MLLAVDIGNTNISLGFLDGGAVIASFRITTKSHHTADEYALMLRRFMGMSGIETDEVDGVIISSVVPKVMHAFRNSIVKLLGVEPVVLGPGVRTGLDIRMDNPRAVGADRIADSVGAYELYGGPVLVIDFGTATTYDYVDADGAFRSGAIGIGLQTAANALWGGTAQLPEVELGDPGTVMGTNTIAAMRAGLFYGFLGGVEYTIRRFRAETGAVFHVVATGGLGSILTNATSMIDVYDRDLIFKGLAIIHARQR</sequence>
<comment type="cofactor">
    <cofactor evidence="2">
        <name>K(+)</name>
        <dbReference type="ChEBI" id="CHEBI:29103"/>
    </cofactor>
</comment>
<keyword evidence="12 16" id="KW-0630">Potassium</keyword>
<feature type="binding site" evidence="16">
    <location>
        <position position="132"/>
    </location>
    <ligand>
        <name>ATP</name>
        <dbReference type="ChEBI" id="CHEBI:30616"/>
    </ligand>
</feature>
<evidence type="ECO:0000313" key="18">
    <source>
        <dbReference type="Proteomes" id="UP000588277"/>
    </source>
</evidence>
<dbReference type="Gene3D" id="3.30.420.40">
    <property type="match status" value="2"/>
</dbReference>